<evidence type="ECO:0000313" key="3">
    <source>
        <dbReference type="EMBL" id="KAJ1186967.1"/>
    </source>
</evidence>
<evidence type="ECO:0000259" key="2">
    <source>
        <dbReference type="Pfam" id="PF00483"/>
    </source>
</evidence>
<dbReference type="Pfam" id="PF00483">
    <property type="entry name" value="NTP_transferase"/>
    <property type="match status" value="1"/>
</dbReference>
<dbReference type="InterPro" id="IPR029044">
    <property type="entry name" value="Nucleotide-diphossugar_trans"/>
</dbReference>
<dbReference type="PANTHER" id="PTHR42883:SF2">
    <property type="entry name" value="THYMIDYLYLTRANSFERASE"/>
    <property type="match status" value="1"/>
</dbReference>
<gene>
    <name evidence="3" type="ORF">NDU88_003746</name>
</gene>
<name>A0AAV7UCZ7_PLEWA</name>
<accession>A0AAV7UCZ7</accession>
<comment type="caution">
    <text evidence="3">The sequence shown here is derived from an EMBL/GenBank/DDBJ whole genome shotgun (WGS) entry which is preliminary data.</text>
</comment>
<protein>
    <recommendedName>
        <fullName evidence="2">Nucleotidyl transferase domain-containing protein</fullName>
    </recommendedName>
</protein>
<keyword evidence="4" id="KW-1185">Reference proteome</keyword>
<evidence type="ECO:0000256" key="1">
    <source>
        <dbReference type="SAM" id="MobiDB-lite"/>
    </source>
</evidence>
<dbReference type="EMBL" id="JANPWB010000005">
    <property type="protein sequence ID" value="KAJ1186967.1"/>
    <property type="molecule type" value="Genomic_DNA"/>
</dbReference>
<reference evidence="3" key="1">
    <citation type="journal article" date="2022" name="bioRxiv">
        <title>Sequencing and chromosome-scale assembly of the giantPleurodeles waltlgenome.</title>
        <authorList>
            <person name="Brown T."/>
            <person name="Elewa A."/>
            <person name="Iarovenko S."/>
            <person name="Subramanian E."/>
            <person name="Araus A.J."/>
            <person name="Petzold A."/>
            <person name="Susuki M."/>
            <person name="Suzuki K.-i.T."/>
            <person name="Hayashi T."/>
            <person name="Toyoda A."/>
            <person name="Oliveira C."/>
            <person name="Osipova E."/>
            <person name="Leigh N.D."/>
            <person name="Simon A."/>
            <person name="Yun M.H."/>
        </authorList>
    </citation>
    <scope>NUCLEOTIDE SEQUENCE</scope>
    <source>
        <strain evidence="3">20211129_DDA</strain>
        <tissue evidence="3">Liver</tissue>
    </source>
</reference>
<feature type="region of interest" description="Disordered" evidence="1">
    <location>
        <begin position="1"/>
        <end position="21"/>
    </location>
</feature>
<organism evidence="3 4">
    <name type="scientific">Pleurodeles waltl</name>
    <name type="common">Iberian ribbed newt</name>
    <dbReference type="NCBI Taxonomy" id="8319"/>
    <lineage>
        <taxon>Eukaryota</taxon>
        <taxon>Metazoa</taxon>
        <taxon>Chordata</taxon>
        <taxon>Craniata</taxon>
        <taxon>Vertebrata</taxon>
        <taxon>Euteleostomi</taxon>
        <taxon>Amphibia</taxon>
        <taxon>Batrachia</taxon>
        <taxon>Caudata</taxon>
        <taxon>Salamandroidea</taxon>
        <taxon>Salamandridae</taxon>
        <taxon>Pleurodelinae</taxon>
        <taxon>Pleurodeles</taxon>
    </lineage>
</organism>
<dbReference type="Proteomes" id="UP001066276">
    <property type="component" value="Chromosome 3_1"/>
</dbReference>
<dbReference type="Gene3D" id="3.90.550.10">
    <property type="entry name" value="Spore Coat Polysaccharide Biosynthesis Protein SpsA, Chain A"/>
    <property type="match status" value="1"/>
</dbReference>
<sequence>MNNNTDILTPEQELSDPKNRNSVVVSTRQSTSAELRTWLELLCRNKLRMKVIILGAGYGTRLLKDLQNGGDEFKHLVGIPKPLLPIGHLPLISHWMAAFQRSSICDIYLVTNHQYYPKFEEWALQYKAVKIVDDGTQKNEERLGAVACLQLAIDTFKISDHVMVVGGDTLFLEDFSLHDVISKFQRVQTEDDQANIVLSYQCKDEETVMYGILETDKNLRVTAMKEKPSSDQTESRWACPCFYVLSKNTLPLVQEFLQEKKNAQIEEKDAPGHFISWLVPRKPVYVHPISGRFDVGNLQSYVICNTYFQERIHTLANYLR</sequence>
<evidence type="ECO:0000313" key="4">
    <source>
        <dbReference type="Proteomes" id="UP001066276"/>
    </source>
</evidence>
<dbReference type="SUPFAM" id="SSF53448">
    <property type="entry name" value="Nucleotide-diphospho-sugar transferases"/>
    <property type="match status" value="1"/>
</dbReference>
<proteinExistence type="predicted"/>
<dbReference type="PANTHER" id="PTHR42883">
    <property type="entry name" value="GLUCOSE-1-PHOSPHATE THYMIDYLTRANSFERASE"/>
    <property type="match status" value="1"/>
</dbReference>
<dbReference type="AlphaFoldDB" id="A0AAV7UCZ7"/>
<feature type="domain" description="Nucleotidyl transferase" evidence="2">
    <location>
        <begin position="50"/>
        <end position="305"/>
    </location>
</feature>
<dbReference type="InterPro" id="IPR005835">
    <property type="entry name" value="NTP_transferase_dom"/>
</dbReference>